<sequence>MRILLIEDELELAGSLRTALERERFVVDHLDRLADAVEGARMNAFDLVLLDRTLPDGDGLSIVPQLRAARPGLSIIVLSARGEIADRIAGLDEGADDYLIKPFSIDEMLARIRAVRRRPVELADEQIHAGSLIYDVSNDEISVGDLRLVLPRRELRVLETLIRRRGRTVLREILEQAVYGFGDEVQSNTLDSHISRVRRKLAEAEAGVEIHSIRGIGYLLREVP</sequence>
<dbReference type="SMART" id="SM00448">
    <property type="entry name" value="REC"/>
    <property type="match status" value="1"/>
</dbReference>
<keyword evidence="7" id="KW-1185">Reference proteome</keyword>
<dbReference type="PANTHER" id="PTHR48111:SF36">
    <property type="entry name" value="TRANSCRIPTIONAL REGULATORY PROTEIN CUTR"/>
    <property type="match status" value="1"/>
</dbReference>
<dbReference type="Gene3D" id="1.10.10.10">
    <property type="entry name" value="Winged helix-like DNA-binding domain superfamily/Winged helix DNA-binding domain"/>
    <property type="match status" value="1"/>
</dbReference>
<dbReference type="Proteomes" id="UP000236327">
    <property type="component" value="Unassembled WGS sequence"/>
</dbReference>
<protein>
    <submittedName>
        <fullName evidence="6">DNA-binding response regulator</fullName>
    </submittedName>
</protein>
<dbReference type="GO" id="GO:0032993">
    <property type="term" value="C:protein-DNA complex"/>
    <property type="evidence" value="ECO:0007669"/>
    <property type="project" value="TreeGrafter"/>
</dbReference>
<dbReference type="OrthoDB" id="9802426at2"/>
<keyword evidence="1 3" id="KW-0238">DNA-binding</keyword>
<dbReference type="SUPFAM" id="SSF52172">
    <property type="entry name" value="CheY-like"/>
    <property type="match status" value="1"/>
</dbReference>
<dbReference type="PROSITE" id="PS51755">
    <property type="entry name" value="OMPR_PHOB"/>
    <property type="match status" value="1"/>
</dbReference>
<dbReference type="InterPro" id="IPR036388">
    <property type="entry name" value="WH-like_DNA-bd_sf"/>
</dbReference>
<dbReference type="PROSITE" id="PS50110">
    <property type="entry name" value="RESPONSE_REGULATORY"/>
    <property type="match status" value="1"/>
</dbReference>
<dbReference type="GO" id="GO:0005829">
    <property type="term" value="C:cytosol"/>
    <property type="evidence" value="ECO:0007669"/>
    <property type="project" value="TreeGrafter"/>
</dbReference>
<dbReference type="InterPro" id="IPR001789">
    <property type="entry name" value="Sig_transdc_resp-reg_receiver"/>
</dbReference>
<name>A0A2K2FYC9_9SPHN</name>
<proteinExistence type="predicted"/>
<evidence type="ECO:0000313" key="7">
    <source>
        <dbReference type="Proteomes" id="UP000236327"/>
    </source>
</evidence>
<feature type="domain" description="OmpR/PhoB-type" evidence="5">
    <location>
        <begin position="124"/>
        <end position="222"/>
    </location>
</feature>
<dbReference type="Gene3D" id="3.40.50.2300">
    <property type="match status" value="1"/>
</dbReference>
<evidence type="ECO:0000256" key="3">
    <source>
        <dbReference type="PROSITE-ProRule" id="PRU01091"/>
    </source>
</evidence>
<keyword evidence="2" id="KW-0597">Phosphoprotein</keyword>
<dbReference type="InterPro" id="IPR001867">
    <property type="entry name" value="OmpR/PhoB-type_DNA-bd"/>
</dbReference>
<dbReference type="GO" id="GO:0006355">
    <property type="term" value="P:regulation of DNA-templated transcription"/>
    <property type="evidence" value="ECO:0007669"/>
    <property type="project" value="InterPro"/>
</dbReference>
<evidence type="ECO:0000259" key="5">
    <source>
        <dbReference type="PROSITE" id="PS51755"/>
    </source>
</evidence>
<dbReference type="InterPro" id="IPR011006">
    <property type="entry name" value="CheY-like_superfamily"/>
</dbReference>
<gene>
    <name evidence="6" type="ORF">A8V01_22555</name>
</gene>
<dbReference type="AlphaFoldDB" id="A0A2K2FYC9"/>
<evidence type="ECO:0000256" key="2">
    <source>
        <dbReference type="PROSITE-ProRule" id="PRU00169"/>
    </source>
</evidence>
<dbReference type="PANTHER" id="PTHR48111">
    <property type="entry name" value="REGULATOR OF RPOS"/>
    <property type="match status" value="1"/>
</dbReference>
<dbReference type="GO" id="GO:0000976">
    <property type="term" value="F:transcription cis-regulatory region binding"/>
    <property type="evidence" value="ECO:0007669"/>
    <property type="project" value="TreeGrafter"/>
</dbReference>
<feature type="DNA-binding region" description="OmpR/PhoB-type" evidence="3">
    <location>
        <begin position="124"/>
        <end position="222"/>
    </location>
</feature>
<dbReference type="Pfam" id="PF00486">
    <property type="entry name" value="Trans_reg_C"/>
    <property type="match status" value="1"/>
</dbReference>
<organism evidence="6 7">
    <name type="scientific">Novosphingobium guangzhouense</name>
    <dbReference type="NCBI Taxonomy" id="1850347"/>
    <lineage>
        <taxon>Bacteria</taxon>
        <taxon>Pseudomonadati</taxon>
        <taxon>Pseudomonadota</taxon>
        <taxon>Alphaproteobacteria</taxon>
        <taxon>Sphingomonadales</taxon>
        <taxon>Sphingomonadaceae</taxon>
        <taxon>Novosphingobium</taxon>
    </lineage>
</organism>
<dbReference type="EMBL" id="LYMM01000044">
    <property type="protein sequence ID" value="PNU03768.1"/>
    <property type="molecule type" value="Genomic_DNA"/>
</dbReference>
<feature type="domain" description="Response regulatory" evidence="4">
    <location>
        <begin position="2"/>
        <end position="116"/>
    </location>
</feature>
<dbReference type="CDD" id="cd00383">
    <property type="entry name" value="trans_reg_C"/>
    <property type="match status" value="1"/>
</dbReference>
<dbReference type="GO" id="GO:0000156">
    <property type="term" value="F:phosphorelay response regulator activity"/>
    <property type="evidence" value="ECO:0007669"/>
    <property type="project" value="TreeGrafter"/>
</dbReference>
<dbReference type="Pfam" id="PF00072">
    <property type="entry name" value="Response_reg"/>
    <property type="match status" value="1"/>
</dbReference>
<comment type="caution">
    <text evidence="6">The sequence shown here is derived from an EMBL/GenBank/DDBJ whole genome shotgun (WGS) entry which is preliminary data.</text>
</comment>
<accession>A0A2K2FYC9</accession>
<reference evidence="6 7" key="1">
    <citation type="submission" date="2016-05" db="EMBL/GenBank/DDBJ databases">
        <title>Complete genome sequence of Novosphingobium guangzhouense SA925(T).</title>
        <authorList>
            <person name="Sha S."/>
        </authorList>
    </citation>
    <scope>NUCLEOTIDE SEQUENCE [LARGE SCALE GENOMIC DNA]</scope>
    <source>
        <strain evidence="6 7">SA925</strain>
    </source>
</reference>
<dbReference type="SMART" id="SM00862">
    <property type="entry name" value="Trans_reg_C"/>
    <property type="match status" value="1"/>
</dbReference>
<evidence type="ECO:0000313" key="6">
    <source>
        <dbReference type="EMBL" id="PNU03768.1"/>
    </source>
</evidence>
<feature type="modified residue" description="4-aspartylphosphate" evidence="2">
    <location>
        <position position="51"/>
    </location>
</feature>
<dbReference type="InterPro" id="IPR016032">
    <property type="entry name" value="Sig_transdc_resp-reg_C-effctor"/>
</dbReference>
<dbReference type="InterPro" id="IPR039420">
    <property type="entry name" value="WalR-like"/>
</dbReference>
<dbReference type="SUPFAM" id="SSF46894">
    <property type="entry name" value="C-terminal effector domain of the bipartite response regulators"/>
    <property type="match status" value="1"/>
</dbReference>
<dbReference type="Gene3D" id="6.10.250.690">
    <property type="match status" value="1"/>
</dbReference>
<evidence type="ECO:0000256" key="1">
    <source>
        <dbReference type="ARBA" id="ARBA00023125"/>
    </source>
</evidence>
<evidence type="ECO:0000259" key="4">
    <source>
        <dbReference type="PROSITE" id="PS50110"/>
    </source>
</evidence>